<dbReference type="Gene3D" id="2.60.120.330">
    <property type="entry name" value="B-lactam Antibiotic, Isopenicillin N Synthase, Chain"/>
    <property type="match status" value="1"/>
</dbReference>
<dbReference type="Pfam" id="PF03171">
    <property type="entry name" value="2OG-FeII_Oxy"/>
    <property type="match status" value="1"/>
</dbReference>
<dbReference type="EMBL" id="AMGV01000022">
    <property type="protein sequence ID" value="KEF51637.1"/>
    <property type="molecule type" value="Genomic_DNA"/>
</dbReference>
<evidence type="ECO:0000256" key="2">
    <source>
        <dbReference type="RuleBase" id="RU003682"/>
    </source>
</evidence>
<keyword evidence="2" id="KW-0479">Metal-binding</keyword>
<evidence type="ECO:0000313" key="5">
    <source>
        <dbReference type="Proteomes" id="UP000027920"/>
    </source>
</evidence>
<organism evidence="4 5">
    <name type="scientific">Exophiala aquamarina CBS 119918</name>
    <dbReference type="NCBI Taxonomy" id="1182545"/>
    <lineage>
        <taxon>Eukaryota</taxon>
        <taxon>Fungi</taxon>
        <taxon>Dikarya</taxon>
        <taxon>Ascomycota</taxon>
        <taxon>Pezizomycotina</taxon>
        <taxon>Eurotiomycetes</taxon>
        <taxon>Chaetothyriomycetidae</taxon>
        <taxon>Chaetothyriales</taxon>
        <taxon>Herpotrichiellaceae</taxon>
        <taxon>Exophiala</taxon>
    </lineage>
</organism>
<gene>
    <name evidence="4" type="ORF">A1O9_12272</name>
</gene>
<dbReference type="GO" id="GO:0016491">
    <property type="term" value="F:oxidoreductase activity"/>
    <property type="evidence" value="ECO:0007669"/>
    <property type="project" value="UniProtKB-KW"/>
</dbReference>
<dbReference type="RefSeq" id="XP_013254227.1">
    <property type="nucleotide sequence ID" value="XM_013398773.1"/>
</dbReference>
<evidence type="ECO:0000313" key="4">
    <source>
        <dbReference type="EMBL" id="KEF51637.1"/>
    </source>
</evidence>
<dbReference type="OrthoDB" id="288590at2759"/>
<dbReference type="PRINTS" id="PR00682">
    <property type="entry name" value="IPNSYNTHASE"/>
</dbReference>
<evidence type="ECO:0000256" key="1">
    <source>
        <dbReference type="ARBA" id="ARBA00008056"/>
    </source>
</evidence>
<dbReference type="HOGENOM" id="CLU_010119_6_3_1"/>
<feature type="domain" description="Fe2OG dioxygenase" evidence="3">
    <location>
        <begin position="182"/>
        <end position="286"/>
    </location>
</feature>
<dbReference type="VEuPathDB" id="FungiDB:A1O9_12272"/>
<dbReference type="Pfam" id="PF14226">
    <property type="entry name" value="DIOX_N"/>
    <property type="match status" value="1"/>
</dbReference>
<dbReference type="InterPro" id="IPR050231">
    <property type="entry name" value="Iron_ascorbate_oxido_reductase"/>
</dbReference>
<dbReference type="GO" id="GO:0044283">
    <property type="term" value="P:small molecule biosynthetic process"/>
    <property type="evidence" value="ECO:0007669"/>
    <property type="project" value="UniProtKB-ARBA"/>
</dbReference>
<dbReference type="GO" id="GO:0046872">
    <property type="term" value="F:metal ion binding"/>
    <property type="evidence" value="ECO:0007669"/>
    <property type="project" value="UniProtKB-KW"/>
</dbReference>
<protein>
    <recommendedName>
        <fullName evidence="3">Fe2OG dioxygenase domain-containing protein</fullName>
    </recommendedName>
</protein>
<dbReference type="PANTHER" id="PTHR47990">
    <property type="entry name" value="2-OXOGLUTARATE (2OG) AND FE(II)-DEPENDENT OXYGENASE SUPERFAMILY PROTEIN-RELATED"/>
    <property type="match status" value="1"/>
</dbReference>
<dbReference type="AlphaFoldDB" id="A0A072NW47"/>
<evidence type="ECO:0000259" key="3">
    <source>
        <dbReference type="PROSITE" id="PS51471"/>
    </source>
</evidence>
<dbReference type="PROSITE" id="PS51471">
    <property type="entry name" value="FE2OG_OXY"/>
    <property type="match status" value="1"/>
</dbReference>
<dbReference type="InterPro" id="IPR044861">
    <property type="entry name" value="IPNS-like_FE2OG_OXY"/>
</dbReference>
<dbReference type="InterPro" id="IPR026992">
    <property type="entry name" value="DIOX_N"/>
</dbReference>
<sequence>MGDAAGSETVQQLQIPLIDISAYLSGKDASAIHEIVESLRSACQSPGFFQITGHNVSRTLREAFLSEIADFFALPSDQKKGLHRGNSHCLRGYESVGEQMLEGGFADQKEGFMVGLELPGATRFLQGPNQWPPGSELPHFRESFMEYFNQMHELSKDMFRLMALSLSLEETYFDEFVSSENSIPMCRAHRYPPATAETARNSRGIGAHTDFGALTLLMQDSIGGLEVFHKPSGTWHPVVPVDDAFVVNIGDMMERWTNEMYTSTLHRVITPVSNRYRYSVAFFNEGLLDQVIECIPTCLGPGEQPKYRPIRAEDHLKERYGNSY</sequence>
<name>A0A072NW47_9EURO</name>
<keyword evidence="5" id="KW-1185">Reference proteome</keyword>
<dbReference type="GeneID" id="25287166"/>
<comment type="similarity">
    <text evidence="1 2">Belongs to the iron/ascorbate-dependent oxidoreductase family.</text>
</comment>
<comment type="caution">
    <text evidence="4">The sequence shown here is derived from an EMBL/GenBank/DDBJ whole genome shotgun (WGS) entry which is preliminary data.</text>
</comment>
<dbReference type="SUPFAM" id="SSF51197">
    <property type="entry name" value="Clavaminate synthase-like"/>
    <property type="match status" value="1"/>
</dbReference>
<dbReference type="STRING" id="1182545.A0A072NW47"/>
<accession>A0A072NW47</accession>
<keyword evidence="2" id="KW-0560">Oxidoreductase</keyword>
<dbReference type="InterPro" id="IPR027443">
    <property type="entry name" value="IPNS-like_sf"/>
</dbReference>
<dbReference type="Proteomes" id="UP000027920">
    <property type="component" value="Unassembled WGS sequence"/>
</dbReference>
<keyword evidence="2" id="KW-0408">Iron</keyword>
<dbReference type="InterPro" id="IPR005123">
    <property type="entry name" value="Oxoglu/Fe-dep_dioxygenase_dom"/>
</dbReference>
<proteinExistence type="inferred from homology"/>
<reference evidence="4 5" key="1">
    <citation type="submission" date="2013-03" db="EMBL/GenBank/DDBJ databases">
        <title>The Genome Sequence of Exophiala aquamarina CBS 119918.</title>
        <authorList>
            <consortium name="The Broad Institute Genomics Platform"/>
            <person name="Cuomo C."/>
            <person name="de Hoog S."/>
            <person name="Gorbushina A."/>
            <person name="Walker B."/>
            <person name="Young S.K."/>
            <person name="Zeng Q."/>
            <person name="Gargeya S."/>
            <person name="Fitzgerald M."/>
            <person name="Haas B."/>
            <person name="Abouelleil A."/>
            <person name="Allen A.W."/>
            <person name="Alvarado L."/>
            <person name="Arachchi H.M."/>
            <person name="Berlin A.M."/>
            <person name="Chapman S.B."/>
            <person name="Gainer-Dewar J."/>
            <person name="Goldberg J."/>
            <person name="Griggs A."/>
            <person name="Gujja S."/>
            <person name="Hansen M."/>
            <person name="Howarth C."/>
            <person name="Imamovic A."/>
            <person name="Ireland A."/>
            <person name="Larimer J."/>
            <person name="McCowan C."/>
            <person name="Murphy C."/>
            <person name="Pearson M."/>
            <person name="Poon T.W."/>
            <person name="Priest M."/>
            <person name="Roberts A."/>
            <person name="Saif S."/>
            <person name="Shea T."/>
            <person name="Sisk P."/>
            <person name="Sykes S."/>
            <person name="Wortman J."/>
            <person name="Nusbaum C."/>
            <person name="Birren B."/>
        </authorList>
    </citation>
    <scope>NUCLEOTIDE SEQUENCE [LARGE SCALE GENOMIC DNA]</scope>
    <source>
        <strain evidence="4 5">CBS 119918</strain>
    </source>
</reference>